<dbReference type="Pfam" id="PF06628">
    <property type="entry name" value="Catalase-rel"/>
    <property type="match status" value="1"/>
</dbReference>
<gene>
    <name evidence="17" type="primary">CAT2</name>
    <name evidence="17" type="ORF">BN7_3925</name>
</gene>
<dbReference type="InterPro" id="IPR024708">
    <property type="entry name" value="Catalase_AS"/>
</dbReference>
<keyword evidence="10 13" id="KW-0408">Iron</keyword>
<reference evidence="17 18" key="1">
    <citation type="journal article" date="2012" name="Eukaryot. Cell">
        <title>Draft genome sequence of Wickerhamomyces ciferrii NRRL Y-1031 F-60-10.</title>
        <authorList>
            <person name="Schneider J."/>
            <person name="Andrea H."/>
            <person name="Blom J."/>
            <person name="Jaenicke S."/>
            <person name="Ruckert C."/>
            <person name="Schorsch C."/>
            <person name="Szczepanowski R."/>
            <person name="Farwick M."/>
            <person name="Goesmann A."/>
            <person name="Puhler A."/>
            <person name="Schaffer S."/>
            <person name="Tauch A."/>
            <person name="Kohler T."/>
            <person name="Brinkrolf K."/>
        </authorList>
    </citation>
    <scope>NUCLEOTIDE SEQUENCE [LARGE SCALE GENOMIC DNA]</scope>
    <source>
        <strain evidence="18">ATCC 14091 / BCRC 22168 / CBS 111 / JCM 3599 / NBRC 0793 / NRRL Y-1031 F-60-10</strain>
    </source>
</reference>
<dbReference type="Pfam" id="PF00199">
    <property type="entry name" value="Catalase"/>
    <property type="match status" value="1"/>
</dbReference>
<evidence type="ECO:0000259" key="16">
    <source>
        <dbReference type="SMART" id="SM01060"/>
    </source>
</evidence>
<comment type="subcellular location">
    <subcellularLocation>
        <location evidence="3">Cytoplasm</location>
    </subcellularLocation>
</comment>
<feature type="active site" evidence="12">
    <location>
        <position position="140"/>
    </location>
</feature>
<evidence type="ECO:0000256" key="11">
    <source>
        <dbReference type="ARBA" id="ARBA00023324"/>
    </source>
</evidence>
<accession>K0KQD5</accession>
<dbReference type="EC" id="1.11.1.6" evidence="14"/>
<evidence type="ECO:0000256" key="7">
    <source>
        <dbReference type="ARBA" id="ARBA00022617"/>
    </source>
</evidence>
<dbReference type="Proteomes" id="UP000009328">
    <property type="component" value="Unassembled WGS sequence"/>
</dbReference>
<feature type="binding site" description="axial binding residue" evidence="13">
    <location>
        <position position="354"/>
    </location>
    <ligand>
        <name>heme</name>
        <dbReference type="ChEBI" id="CHEBI:30413"/>
    </ligand>
    <ligandPart>
        <name>Fe</name>
        <dbReference type="ChEBI" id="CHEBI:18248"/>
    </ligandPart>
</feature>
<dbReference type="AlphaFoldDB" id="K0KQD5"/>
<keyword evidence="8 13" id="KW-0479">Metal-binding</keyword>
<evidence type="ECO:0000256" key="8">
    <source>
        <dbReference type="ARBA" id="ARBA00022723"/>
    </source>
</evidence>
<dbReference type="SUPFAM" id="SSF56634">
    <property type="entry name" value="Heme-dependent catalase-like"/>
    <property type="match status" value="1"/>
</dbReference>
<dbReference type="InterPro" id="IPR024711">
    <property type="entry name" value="Catalase_clade1/3"/>
</dbReference>
<dbReference type="PANTHER" id="PTHR11465:SF62">
    <property type="entry name" value="CATALASE T"/>
    <property type="match status" value="1"/>
</dbReference>
<dbReference type="EMBL" id="CAIF01000123">
    <property type="protein sequence ID" value="CCH44362.1"/>
    <property type="molecule type" value="Genomic_DNA"/>
</dbReference>
<dbReference type="PRINTS" id="PR00067">
    <property type="entry name" value="CATALASE"/>
</dbReference>
<dbReference type="GO" id="GO:0042542">
    <property type="term" value="P:response to hydrogen peroxide"/>
    <property type="evidence" value="ECO:0007669"/>
    <property type="project" value="TreeGrafter"/>
</dbReference>
<dbReference type="SMART" id="SM01060">
    <property type="entry name" value="Catalase"/>
    <property type="match status" value="1"/>
</dbReference>
<name>K0KQD5_WICCF</name>
<comment type="caution">
    <text evidence="17">The sequence shown here is derived from an EMBL/GenBank/DDBJ whole genome shotgun (WGS) entry which is preliminary data.</text>
</comment>
<dbReference type="InterPro" id="IPR002226">
    <property type="entry name" value="Catalase_haem_BS"/>
</dbReference>
<dbReference type="InParanoid" id="K0KQD5"/>
<evidence type="ECO:0000256" key="13">
    <source>
        <dbReference type="PIRSR" id="PIRSR038928-2"/>
    </source>
</evidence>
<keyword evidence="9 14" id="KW-0560">Oxidoreductase</keyword>
<dbReference type="FunCoup" id="K0KQD5">
    <property type="interactions" value="767"/>
</dbReference>
<keyword evidence="11 14" id="KW-0376">Hydrogen peroxide</keyword>
<evidence type="ECO:0000256" key="14">
    <source>
        <dbReference type="RuleBase" id="RU000498"/>
    </source>
</evidence>
<feature type="active site" evidence="12">
    <location>
        <position position="67"/>
    </location>
</feature>
<dbReference type="FunFam" id="2.40.180.10:FF:000013">
    <property type="entry name" value="Catalase"/>
    <property type="match status" value="1"/>
</dbReference>
<dbReference type="GO" id="GO:0042744">
    <property type="term" value="P:hydrogen peroxide catabolic process"/>
    <property type="evidence" value="ECO:0007669"/>
    <property type="project" value="UniProtKB-KW"/>
</dbReference>
<evidence type="ECO:0000256" key="9">
    <source>
        <dbReference type="ARBA" id="ARBA00023002"/>
    </source>
</evidence>
<comment type="catalytic activity">
    <reaction evidence="14">
        <text>2 H2O2 = O2 + 2 H2O</text>
        <dbReference type="Rhea" id="RHEA:20309"/>
        <dbReference type="ChEBI" id="CHEBI:15377"/>
        <dbReference type="ChEBI" id="CHEBI:15379"/>
        <dbReference type="ChEBI" id="CHEBI:16240"/>
        <dbReference type="EC" id="1.11.1.6"/>
    </reaction>
</comment>
<organism evidence="17 18">
    <name type="scientific">Wickerhamomyces ciferrii (strain ATCC 14091 / BCRC 22168 / CBS 111 / JCM 3599 / NBRC 0793 / NRRL Y-1031 F-60-10)</name>
    <name type="common">Yeast</name>
    <name type="synonym">Pichia ciferrii</name>
    <dbReference type="NCBI Taxonomy" id="1206466"/>
    <lineage>
        <taxon>Eukaryota</taxon>
        <taxon>Fungi</taxon>
        <taxon>Dikarya</taxon>
        <taxon>Ascomycota</taxon>
        <taxon>Saccharomycotina</taxon>
        <taxon>Saccharomycetes</taxon>
        <taxon>Phaffomycetales</taxon>
        <taxon>Wickerhamomycetaceae</taxon>
        <taxon>Wickerhamomyces</taxon>
    </lineage>
</organism>
<dbReference type="PROSITE" id="PS00437">
    <property type="entry name" value="CATALASE_1"/>
    <property type="match status" value="1"/>
</dbReference>
<evidence type="ECO:0000256" key="15">
    <source>
        <dbReference type="RuleBase" id="RU004142"/>
    </source>
</evidence>
<dbReference type="PIRSF" id="PIRSF038928">
    <property type="entry name" value="Catalase_clade1-3"/>
    <property type="match status" value="1"/>
</dbReference>
<dbReference type="PROSITE" id="PS51402">
    <property type="entry name" value="CATALASE_3"/>
    <property type="match status" value="1"/>
</dbReference>
<evidence type="ECO:0000256" key="6">
    <source>
        <dbReference type="ARBA" id="ARBA00022559"/>
    </source>
</evidence>
<evidence type="ECO:0000313" key="17">
    <source>
        <dbReference type="EMBL" id="CCH44362.1"/>
    </source>
</evidence>
<dbReference type="GO" id="GO:0004096">
    <property type="term" value="F:catalase activity"/>
    <property type="evidence" value="ECO:0007669"/>
    <property type="project" value="UniProtKB-EC"/>
</dbReference>
<evidence type="ECO:0000256" key="3">
    <source>
        <dbReference type="ARBA" id="ARBA00004496"/>
    </source>
</evidence>
<keyword evidence="5" id="KW-0963">Cytoplasm</keyword>
<dbReference type="Gene3D" id="2.40.180.10">
    <property type="entry name" value="Catalase core domain"/>
    <property type="match status" value="1"/>
</dbReference>
<dbReference type="HOGENOM" id="CLU_010645_2_0_1"/>
<evidence type="ECO:0000256" key="2">
    <source>
        <dbReference type="ARBA" id="ARBA00003918"/>
    </source>
</evidence>
<dbReference type="GO" id="GO:0005739">
    <property type="term" value="C:mitochondrion"/>
    <property type="evidence" value="ECO:0007669"/>
    <property type="project" value="TreeGrafter"/>
</dbReference>
<dbReference type="eggNOG" id="KOG0047">
    <property type="taxonomic scope" value="Eukaryota"/>
</dbReference>
<keyword evidence="18" id="KW-1185">Reference proteome</keyword>
<dbReference type="InterPro" id="IPR018028">
    <property type="entry name" value="Catalase"/>
</dbReference>
<proteinExistence type="inferred from homology"/>
<dbReference type="PANTHER" id="PTHR11465">
    <property type="entry name" value="CATALASE"/>
    <property type="match status" value="1"/>
</dbReference>
<dbReference type="PROSITE" id="PS00438">
    <property type="entry name" value="CATALASE_2"/>
    <property type="match status" value="1"/>
</dbReference>
<dbReference type="InterPro" id="IPR020835">
    <property type="entry name" value="Catalase_sf"/>
</dbReference>
<evidence type="ECO:0000256" key="5">
    <source>
        <dbReference type="ARBA" id="ARBA00022490"/>
    </source>
</evidence>
<dbReference type="InterPro" id="IPR010582">
    <property type="entry name" value="Catalase_immune_responsive"/>
</dbReference>
<evidence type="ECO:0000256" key="4">
    <source>
        <dbReference type="ARBA" id="ARBA00005329"/>
    </source>
</evidence>
<feature type="domain" description="Catalase core" evidence="16">
    <location>
        <begin position="19"/>
        <end position="414"/>
    </location>
</feature>
<comment type="function">
    <text evidence="15">Catalyzes the degradation of hydrogen peroxide (H(2)O(2)) generated by peroxisomal oxidases to water and oxygen, thereby protecting cells from the toxic effects of hydrogen peroxide.</text>
</comment>
<keyword evidence="6 14" id="KW-0575">Peroxidase</keyword>
<evidence type="ECO:0000313" key="18">
    <source>
        <dbReference type="Proteomes" id="UP000009328"/>
    </source>
</evidence>
<dbReference type="STRING" id="1206466.K0KQD5"/>
<comment type="function">
    <text evidence="2">Occurs in almost all aerobically respiring organisms and serves to protect cells from the toxic effects of hydrogen peroxide.</text>
</comment>
<sequence>MPAPDFESRPTTDTPTVYATENGWYYPNHPYGSQLAGPDGPLLLQDNHLVENLAHFDRERIPERVVHAKGGGAHGYFELTDSLSDLTYAKPYQNVGYKTPLTIRFSGVRGELGSPDTQRDPRGFSIKFHTEWGAHDWVFNNTPVFFIREPNKFEHFIHTQKRDPATNLDQNTDSTAAWDYWIQNPESIHQVTWLFGERGTPKDWGAMHGYSGHTYKFVNDQDEITYVQIHVLADRGFQTNSDEEAAELNGSSPDDHQKRMVEQIKNGDYPSWTCYVQTMTPEQAEEFRYSINDLTKVWPHKDFPLRKFGRIVLNKNVTNYFEEIEQIAFSPSRTFIPGIEPSNDPVLQSRIFSYPDTQRHRLGANYQQLPINRGKPFEKGSGCPYMAGNFQRAGPQATVSQGSKPNYIALGDRVKTLNSQGEAADSYYGVISKETEIDSLKKQKAIAKIQEHEKIVWGKQYYYQLQGLSELDLEQPRALYHKVFSDKDRAKFVKNIAGVAGNISNPTVRKQVPQYWGLVDKELGARVAKELDVDYEYLSPENYANGIGNSAVLASQH</sequence>
<evidence type="ECO:0000256" key="12">
    <source>
        <dbReference type="PIRSR" id="PIRSR038928-1"/>
    </source>
</evidence>
<keyword evidence="7 13" id="KW-0349">Heme</keyword>
<comment type="cofactor">
    <cofactor evidence="1 13">
        <name>heme</name>
        <dbReference type="ChEBI" id="CHEBI:30413"/>
    </cofactor>
</comment>
<dbReference type="GO" id="GO:0046872">
    <property type="term" value="F:metal ion binding"/>
    <property type="evidence" value="ECO:0007669"/>
    <property type="project" value="UniProtKB-KW"/>
</dbReference>
<evidence type="ECO:0000256" key="10">
    <source>
        <dbReference type="ARBA" id="ARBA00023004"/>
    </source>
</evidence>
<dbReference type="GO" id="GO:0020037">
    <property type="term" value="F:heme binding"/>
    <property type="evidence" value="ECO:0007669"/>
    <property type="project" value="InterPro"/>
</dbReference>
<evidence type="ECO:0000256" key="1">
    <source>
        <dbReference type="ARBA" id="ARBA00001971"/>
    </source>
</evidence>
<comment type="similarity">
    <text evidence="4 14">Belongs to the catalase family.</text>
</comment>
<dbReference type="GO" id="GO:0005777">
    <property type="term" value="C:peroxisome"/>
    <property type="evidence" value="ECO:0007669"/>
    <property type="project" value="TreeGrafter"/>
</dbReference>
<dbReference type="InterPro" id="IPR011614">
    <property type="entry name" value="Catalase_core"/>
</dbReference>
<protein>
    <recommendedName>
        <fullName evidence="14">Catalase</fullName>
        <ecNumber evidence="14">1.11.1.6</ecNumber>
    </recommendedName>
</protein>